<evidence type="ECO:0008006" key="4">
    <source>
        <dbReference type="Google" id="ProtNLM"/>
    </source>
</evidence>
<feature type="transmembrane region" description="Helical" evidence="1">
    <location>
        <begin position="114"/>
        <end position="135"/>
    </location>
</feature>
<dbReference type="OrthoDB" id="2380880at2"/>
<accession>A0A370GJZ7</accession>
<keyword evidence="1" id="KW-1133">Transmembrane helix</keyword>
<feature type="transmembrane region" description="Helical" evidence="1">
    <location>
        <begin position="141"/>
        <end position="157"/>
    </location>
</feature>
<name>A0A370GJZ7_9BACI</name>
<evidence type="ECO:0000256" key="1">
    <source>
        <dbReference type="SAM" id="Phobius"/>
    </source>
</evidence>
<keyword evidence="3" id="KW-1185">Reference proteome</keyword>
<dbReference type="EMBL" id="QQAY01000003">
    <property type="protein sequence ID" value="RDI43991.1"/>
    <property type="molecule type" value="Genomic_DNA"/>
</dbReference>
<feature type="transmembrane region" description="Helical" evidence="1">
    <location>
        <begin position="61"/>
        <end position="79"/>
    </location>
</feature>
<keyword evidence="1" id="KW-0472">Membrane</keyword>
<organism evidence="2 3">
    <name type="scientific">Falsibacillus pallidus</name>
    <dbReference type="NCBI Taxonomy" id="493781"/>
    <lineage>
        <taxon>Bacteria</taxon>
        <taxon>Bacillati</taxon>
        <taxon>Bacillota</taxon>
        <taxon>Bacilli</taxon>
        <taxon>Bacillales</taxon>
        <taxon>Bacillaceae</taxon>
        <taxon>Falsibacillus</taxon>
    </lineage>
</organism>
<feature type="transmembrane region" description="Helical" evidence="1">
    <location>
        <begin position="85"/>
        <end position="107"/>
    </location>
</feature>
<feature type="transmembrane region" description="Helical" evidence="1">
    <location>
        <begin position="164"/>
        <end position="182"/>
    </location>
</feature>
<comment type="caution">
    <text evidence="2">The sequence shown here is derived from an EMBL/GenBank/DDBJ whole genome shotgun (WGS) entry which is preliminary data.</text>
</comment>
<sequence>MDSKRKEIIMNEIDFWKKNNMLPSHYCDFLLALYSEGNQSAPMNEEGSHRGFKKKTAWKQAVFYLFLLIILAASVFVIYFTELSILLQTAILTFFVVLLFVSGIYYINKGKSRLLIFAAAAVEILLATVDIVSEIFHNDPYWLYTTLFLNCAGWLIAGKGLRNISFLVSGVLGVVILLISIFV</sequence>
<reference evidence="2 3" key="1">
    <citation type="submission" date="2018-07" db="EMBL/GenBank/DDBJ databases">
        <title>Genomic Encyclopedia of Type Strains, Phase IV (KMG-IV): sequencing the most valuable type-strain genomes for metagenomic binning, comparative biology and taxonomic classification.</title>
        <authorList>
            <person name="Goeker M."/>
        </authorList>
    </citation>
    <scope>NUCLEOTIDE SEQUENCE [LARGE SCALE GENOMIC DNA]</scope>
    <source>
        <strain evidence="2 3">DSM 25281</strain>
    </source>
</reference>
<keyword evidence="1" id="KW-0812">Transmembrane</keyword>
<dbReference type="Proteomes" id="UP000255326">
    <property type="component" value="Unassembled WGS sequence"/>
</dbReference>
<dbReference type="AlphaFoldDB" id="A0A370GJZ7"/>
<protein>
    <recommendedName>
        <fullName evidence="4">DUF2157 domain-containing protein</fullName>
    </recommendedName>
</protein>
<proteinExistence type="predicted"/>
<evidence type="ECO:0000313" key="3">
    <source>
        <dbReference type="Proteomes" id="UP000255326"/>
    </source>
</evidence>
<evidence type="ECO:0000313" key="2">
    <source>
        <dbReference type="EMBL" id="RDI43991.1"/>
    </source>
</evidence>
<dbReference type="RefSeq" id="WP_114744893.1">
    <property type="nucleotide sequence ID" value="NZ_QQAY01000003.1"/>
</dbReference>
<gene>
    <name evidence="2" type="ORF">DFR59_10353</name>
</gene>